<keyword evidence="1" id="KW-0732">Signal</keyword>
<dbReference type="PROSITE" id="PS51257">
    <property type="entry name" value="PROKAR_LIPOPROTEIN"/>
    <property type="match status" value="1"/>
</dbReference>
<evidence type="ECO:0000313" key="3">
    <source>
        <dbReference type="EMBL" id="CCQ58560.1"/>
    </source>
</evidence>
<sequence>MFNFTKKWQNILLLSLSCLCFSLPSVAAERINIIWQSLRLTLEVNSLEQFADEGVINQELDFYLQTAGLDDEQRKSLREILVIQYPIDGVQLSKFLNTPTGEILLERLGILVSLPGGRNGKYLLRGALIQAALDKEKALV</sequence>
<evidence type="ECO:0000256" key="1">
    <source>
        <dbReference type="SAM" id="SignalP"/>
    </source>
</evidence>
<dbReference type="Proteomes" id="UP000017981">
    <property type="component" value="Unassembled WGS sequence"/>
</dbReference>
<evidence type="ECO:0000313" key="4">
    <source>
        <dbReference type="Proteomes" id="UP000017981"/>
    </source>
</evidence>
<dbReference type="InterPro" id="IPR010802">
    <property type="entry name" value="DUF1400"/>
</dbReference>
<dbReference type="Pfam" id="PF07176">
    <property type="entry name" value="DUF1400"/>
    <property type="match status" value="1"/>
</dbReference>
<feature type="signal peptide" evidence="1">
    <location>
        <begin position="1"/>
        <end position="27"/>
    </location>
</feature>
<dbReference type="RefSeq" id="WP_021833916.1">
    <property type="nucleotide sequence ID" value="NZ_CAQL01001048.1"/>
</dbReference>
<protein>
    <recommendedName>
        <fullName evidence="2">DUF1400 domain-containing protein</fullName>
    </recommendedName>
</protein>
<gene>
    <name evidence="3" type="ORF">CWATWH0005_205</name>
</gene>
<organism evidence="3 4">
    <name type="scientific">Crocosphaera watsonii WH 0005</name>
    <dbReference type="NCBI Taxonomy" id="423472"/>
    <lineage>
        <taxon>Bacteria</taxon>
        <taxon>Bacillati</taxon>
        <taxon>Cyanobacteriota</taxon>
        <taxon>Cyanophyceae</taxon>
        <taxon>Oscillatoriophycideae</taxon>
        <taxon>Chroococcales</taxon>
        <taxon>Aphanothecaceae</taxon>
        <taxon>Crocosphaera</taxon>
    </lineage>
</organism>
<feature type="chain" id="PRO_5004590342" description="DUF1400 domain-containing protein" evidence="1">
    <location>
        <begin position="28"/>
        <end position="140"/>
    </location>
</feature>
<dbReference type="AlphaFoldDB" id="T2J2C0"/>
<comment type="caution">
    <text evidence="3">The sequence shown here is derived from an EMBL/GenBank/DDBJ whole genome shotgun (WGS) entry which is preliminary data.</text>
</comment>
<reference evidence="3 4" key="2">
    <citation type="submission" date="2013-09" db="EMBL/GenBank/DDBJ databases">
        <title>Whole genome comparison of six Crocosphaera watsonii strains with differing phenotypes.</title>
        <authorList>
            <person name="Bench S.R."/>
            <person name="Heller P."/>
            <person name="Frank I."/>
            <person name="Arciniega M."/>
            <person name="Shilova I.N."/>
            <person name="Zehr J.P."/>
        </authorList>
    </citation>
    <scope>NUCLEOTIDE SEQUENCE [LARGE SCALE GENOMIC DNA]</scope>
    <source>
        <strain evidence="3 4">WH 0005</strain>
    </source>
</reference>
<reference evidence="3 4" key="1">
    <citation type="submission" date="2013-01" db="EMBL/GenBank/DDBJ databases">
        <authorList>
            <person name="Bench S."/>
        </authorList>
    </citation>
    <scope>NUCLEOTIDE SEQUENCE [LARGE SCALE GENOMIC DNA]</scope>
    <source>
        <strain evidence="3 4">WH 0005</strain>
    </source>
</reference>
<feature type="domain" description="DUF1400" evidence="2">
    <location>
        <begin position="27"/>
        <end position="136"/>
    </location>
</feature>
<dbReference type="EMBL" id="CAQL01001048">
    <property type="protein sequence ID" value="CCQ58560.1"/>
    <property type="molecule type" value="Genomic_DNA"/>
</dbReference>
<evidence type="ECO:0000259" key="2">
    <source>
        <dbReference type="Pfam" id="PF07176"/>
    </source>
</evidence>
<accession>T2J2C0</accession>
<proteinExistence type="predicted"/>
<name>T2J2C0_CROWT</name>